<protein>
    <submittedName>
        <fullName evidence="3">PrpF domain-containing protein</fullName>
    </submittedName>
</protein>
<comment type="similarity">
    <text evidence="1">Belongs to the PrpF family.</text>
</comment>
<dbReference type="InterPro" id="IPR007400">
    <property type="entry name" value="PrpF-like"/>
</dbReference>
<gene>
    <name evidence="3" type="ORF">ACFQXB_14575</name>
</gene>
<organism evidence="3 4">
    <name type="scientific">Plastorhodobacter daqingensis</name>
    <dbReference type="NCBI Taxonomy" id="1387281"/>
    <lineage>
        <taxon>Bacteria</taxon>
        <taxon>Pseudomonadati</taxon>
        <taxon>Pseudomonadota</taxon>
        <taxon>Alphaproteobacteria</taxon>
        <taxon>Rhodobacterales</taxon>
        <taxon>Paracoccaceae</taxon>
        <taxon>Plastorhodobacter</taxon>
    </lineage>
</organism>
<keyword evidence="2" id="KW-0413">Isomerase</keyword>
<accession>A0ABW2UPZ1</accession>
<dbReference type="RefSeq" id="WP_377405327.1">
    <property type="nucleotide sequence ID" value="NZ_JBHTFQ010000008.1"/>
</dbReference>
<dbReference type="PANTHER" id="PTHR43709:SF3">
    <property type="entry name" value="ISOMERASE YBHH-RELATED"/>
    <property type="match status" value="1"/>
</dbReference>
<dbReference type="Proteomes" id="UP001596516">
    <property type="component" value="Unassembled WGS sequence"/>
</dbReference>
<evidence type="ECO:0000313" key="3">
    <source>
        <dbReference type="EMBL" id="MFC7705420.1"/>
    </source>
</evidence>
<evidence type="ECO:0000313" key="4">
    <source>
        <dbReference type="Proteomes" id="UP001596516"/>
    </source>
</evidence>
<keyword evidence="4" id="KW-1185">Reference proteome</keyword>
<dbReference type="EMBL" id="JBHTFQ010000008">
    <property type="protein sequence ID" value="MFC7705420.1"/>
    <property type="molecule type" value="Genomic_DNA"/>
</dbReference>
<name>A0ABW2UPZ1_9RHOB</name>
<evidence type="ECO:0000256" key="2">
    <source>
        <dbReference type="ARBA" id="ARBA00023235"/>
    </source>
</evidence>
<reference evidence="4" key="1">
    <citation type="journal article" date="2019" name="Int. J. Syst. Evol. Microbiol.">
        <title>The Global Catalogue of Microorganisms (GCM) 10K type strain sequencing project: providing services to taxonomists for standard genome sequencing and annotation.</title>
        <authorList>
            <consortium name="The Broad Institute Genomics Platform"/>
            <consortium name="The Broad Institute Genome Sequencing Center for Infectious Disease"/>
            <person name="Wu L."/>
            <person name="Ma J."/>
        </authorList>
    </citation>
    <scope>NUCLEOTIDE SEQUENCE [LARGE SCALE GENOMIC DNA]</scope>
    <source>
        <strain evidence="4">CGMCC 1.12750</strain>
    </source>
</reference>
<proteinExistence type="inferred from homology"/>
<dbReference type="SUPFAM" id="SSF54506">
    <property type="entry name" value="Diaminopimelate epimerase-like"/>
    <property type="match status" value="2"/>
</dbReference>
<dbReference type="Gene3D" id="3.10.310.10">
    <property type="entry name" value="Diaminopimelate Epimerase, Chain A, domain 1"/>
    <property type="match status" value="2"/>
</dbReference>
<evidence type="ECO:0000256" key="1">
    <source>
        <dbReference type="ARBA" id="ARBA00007673"/>
    </source>
</evidence>
<dbReference type="PANTHER" id="PTHR43709">
    <property type="entry name" value="ACONITATE ISOMERASE-RELATED"/>
    <property type="match status" value="1"/>
</dbReference>
<comment type="caution">
    <text evidence="3">The sequence shown here is derived from an EMBL/GenBank/DDBJ whole genome shotgun (WGS) entry which is preliminary data.</text>
</comment>
<dbReference type="Pfam" id="PF04303">
    <property type="entry name" value="PrpF"/>
    <property type="match status" value="1"/>
</dbReference>
<sequence>MSAAENLMTGGRTCAGFNMQSVSARIIRGGSSKGIYLWREDLPPEGEARDRVVLRVFGSPDRRQIDGLGGADKLTSKVAVMGPPTREDCDIDYHFGQVNTELPRVDWRANCGNLSAGAALYGALIGAGRIEGDRMRVAIHQVNTGRRLVAFVPMQDGHPAVEGDFSIGGVPGTGARLDVDFGDFAGSALGGAVLPTGNARDRITVPGIGPLEVSVVDMANLLIFVRAADIGMETAASIFDMQADTGLVGRLEAVRKAVSAHIGFITGPGAEEELRVSTNPLIFAVAPPCDYQATNNLAVSAPEHDLFARSLARYEFSKAYPGSGAAGTAVAAGIPGTLVHEAAGDIGQAGGRYDLRVGHPGGVLRVAAEVSAGAGGIRVAKALIGRTARLLMDGTAYYCP</sequence>